<dbReference type="EMBL" id="BLXT01004333">
    <property type="protein sequence ID" value="GFO11792.1"/>
    <property type="molecule type" value="Genomic_DNA"/>
</dbReference>
<accession>A0AAV4AXZ1</accession>
<keyword evidence="3" id="KW-1185">Reference proteome</keyword>
<sequence length="122" mass="13725">MTSGQQQVYNGRGRHKIGGNGIHLQRAKSYSGWTKPPSSQDTLLEKKTKEKTKRCTEWQPRSGRRVRGRPGARWVDESGKQQVHKGRGRQKIGGNGRNLQRATSFSGWTKSPSNQIKVALSR</sequence>
<comment type="caution">
    <text evidence="2">The sequence shown here is derived from an EMBL/GenBank/DDBJ whole genome shotgun (WGS) entry which is preliminary data.</text>
</comment>
<feature type="region of interest" description="Disordered" evidence="1">
    <location>
        <begin position="1"/>
        <end position="20"/>
    </location>
</feature>
<protein>
    <submittedName>
        <fullName evidence="2">Uncharacterized protein</fullName>
    </submittedName>
</protein>
<feature type="compositionally biased region" description="Polar residues" evidence="1">
    <location>
        <begin position="97"/>
        <end position="116"/>
    </location>
</feature>
<feature type="region of interest" description="Disordered" evidence="1">
    <location>
        <begin position="27"/>
        <end position="122"/>
    </location>
</feature>
<organism evidence="2 3">
    <name type="scientific">Plakobranchus ocellatus</name>
    <dbReference type="NCBI Taxonomy" id="259542"/>
    <lineage>
        <taxon>Eukaryota</taxon>
        <taxon>Metazoa</taxon>
        <taxon>Spiralia</taxon>
        <taxon>Lophotrochozoa</taxon>
        <taxon>Mollusca</taxon>
        <taxon>Gastropoda</taxon>
        <taxon>Heterobranchia</taxon>
        <taxon>Euthyneura</taxon>
        <taxon>Panpulmonata</taxon>
        <taxon>Sacoglossa</taxon>
        <taxon>Placobranchoidea</taxon>
        <taxon>Plakobranchidae</taxon>
        <taxon>Plakobranchus</taxon>
    </lineage>
</organism>
<evidence type="ECO:0000256" key="1">
    <source>
        <dbReference type="SAM" id="MobiDB-lite"/>
    </source>
</evidence>
<dbReference type="AlphaFoldDB" id="A0AAV4AXZ1"/>
<evidence type="ECO:0000313" key="2">
    <source>
        <dbReference type="EMBL" id="GFO11792.1"/>
    </source>
</evidence>
<dbReference type="Proteomes" id="UP000735302">
    <property type="component" value="Unassembled WGS sequence"/>
</dbReference>
<reference evidence="2 3" key="1">
    <citation type="journal article" date="2021" name="Elife">
        <title>Chloroplast acquisition without the gene transfer in kleptoplastic sea slugs, Plakobranchus ocellatus.</title>
        <authorList>
            <person name="Maeda T."/>
            <person name="Takahashi S."/>
            <person name="Yoshida T."/>
            <person name="Shimamura S."/>
            <person name="Takaki Y."/>
            <person name="Nagai Y."/>
            <person name="Toyoda A."/>
            <person name="Suzuki Y."/>
            <person name="Arimoto A."/>
            <person name="Ishii H."/>
            <person name="Satoh N."/>
            <person name="Nishiyama T."/>
            <person name="Hasebe M."/>
            <person name="Maruyama T."/>
            <person name="Minagawa J."/>
            <person name="Obokata J."/>
            <person name="Shigenobu S."/>
        </authorList>
    </citation>
    <scope>NUCLEOTIDE SEQUENCE [LARGE SCALE GENOMIC DNA]</scope>
</reference>
<feature type="compositionally biased region" description="Basic and acidic residues" evidence="1">
    <location>
        <begin position="43"/>
        <end position="56"/>
    </location>
</feature>
<gene>
    <name evidence="2" type="ORF">PoB_003829700</name>
</gene>
<evidence type="ECO:0000313" key="3">
    <source>
        <dbReference type="Proteomes" id="UP000735302"/>
    </source>
</evidence>
<name>A0AAV4AXZ1_9GAST</name>
<proteinExistence type="predicted"/>